<gene>
    <name evidence="9" type="ORF">PCA31118_04821</name>
</gene>
<keyword evidence="4" id="KW-0233">DNA recombination</keyword>
<evidence type="ECO:0000313" key="9">
    <source>
        <dbReference type="EMBL" id="VVE74699.1"/>
    </source>
</evidence>
<dbReference type="CDD" id="cd01189">
    <property type="entry name" value="INT_ICEBs1_C_like"/>
    <property type="match status" value="1"/>
</dbReference>
<dbReference type="PROSITE" id="PS51898">
    <property type="entry name" value="TYR_RECOMBINASE"/>
    <property type="match status" value="1"/>
</dbReference>
<dbReference type="InterPro" id="IPR050090">
    <property type="entry name" value="Tyrosine_recombinase_XerCD"/>
</dbReference>
<dbReference type="InterPro" id="IPR044068">
    <property type="entry name" value="CB"/>
</dbReference>
<dbReference type="InterPro" id="IPR022000">
    <property type="entry name" value="Min27-like_integrase_DNA_bind"/>
</dbReference>
<proteinExistence type="inferred from homology"/>
<evidence type="ECO:0000313" key="10">
    <source>
        <dbReference type="Proteomes" id="UP000414136"/>
    </source>
</evidence>
<organism evidence="9 10">
    <name type="scientific">Pandoraea captiosa</name>
    <dbReference type="NCBI Taxonomy" id="2508302"/>
    <lineage>
        <taxon>Bacteria</taxon>
        <taxon>Pseudomonadati</taxon>
        <taxon>Pseudomonadota</taxon>
        <taxon>Betaproteobacteria</taxon>
        <taxon>Burkholderiales</taxon>
        <taxon>Burkholderiaceae</taxon>
        <taxon>Pandoraea</taxon>
    </lineage>
</organism>
<dbReference type="GO" id="GO:0003677">
    <property type="term" value="F:DNA binding"/>
    <property type="evidence" value="ECO:0007669"/>
    <property type="project" value="UniProtKB-UniRule"/>
</dbReference>
<dbReference type="Proteomes" id="UP000414136">
    <property type="component" value="Unassembled WGS sequence"/>
</dbReference>
<dbReference type="Pfam" id="PF12167">
    <property type="entry name" value="Arm-DNA-bind_2"/>
    <property type="match status" value="1"/>
</dbReference>
<dbReference type="GO" id="GO:0015074">
    <property type="term" value="P:DNA integration"/>
    <property type="evidence" value="ECO:0007669"/>
    <property type="project" value="UniProtKB-KW"/>
</dbReference>
<keyword evidence="3 5" id="KW-0238">DNA-binding</keyword>
<evidence type="ECO:0000256" key="5">
    <source>
        <dbReference type="PROSITE-ProRule" id="PRU01248"/>
    </source>
</evidence>
<dbReference type="Gene3D" id="1.10.150.130">
    <property type="match status" value="1"/>
</dbReference>
<dbReference type="GO" id="GO:0006310">
    <property type="term" value="P:DNA recombination"/>
    <property type="evidence" value="ECO:0007669"/>
    <property type="project" value="UniProtKB-KW"/>
</dbReference>
<keyword evidence="10" id="KW-1185">Reference proteome</keyword>
<dbReference type="InterPro" id="IPR004107">
    <property type="entry name" value="Integrase_SAM-like_N"/>
</dbReference>
<evidence type="ECO:0000259" key="8">
    <source>
        <dbReference type="PROSITE" id="PS51900"/>
    </source>
</evidence>
<dbReference type="Pfam" id="PF00589">
    <property type="entry name" value="Phage_integrase"/>
    <property type="match status" value="1"/>
</dbReference>
<dbReference type="AlphaFoldDB" id="A0A5E5ALY5"/>
<keyword evidence="2" id="KW-0229">DNA integration</keyword>
<dbReference type="InterPro" id="IPR011010">
    <property type="entry name" value="DNA_brk_join_enz"/>
</dbReference>
<evidence type="ECO:0000256" key="2">
    <source>
        <dbReference type="ARBA" id="ARBA00022908"/>
    </source>
</evidence>
<dbReference type="Gene3D" id="1.10.443.10">
    <property type="entry name" value="Intergrase catalytic core"/>
    <property type="match status" value="1"/>
</dbReference>
<comment type="similarity">
    <text evidence="1">Belongs to the 'phage' integrase family.</text>
</comment>
<feature type="domain" description="Tyr recombinase" evidence="7">
    <location>
        <begin position="205"/>
        <end position="391"/>
    </location>
</feature>
<evidence type="ECO:0000256" key="1">
    <source>
        <dbReference type="ARBA" id="ARBA00008857"/>
    </source>
</evidence>
<protein>
    <submittedName>
        <fullName evidence="9">Integrase</fullName>
    </submittedName>
</protein>
<dbReference type="InterPro" id="IPR010998">
    <property type="entry name" value="Integrase_recombinase_N"/>
</dbReference>
<dbReference type="PANTHER" id="PTHR30349:SF64">
    <property type="entry name" value="PROPHAGE INTEGRASE INTD-RELATED"/>
    <property type="match status" value="1"/>
</dbReference>
<dbReference type="PROSITE" id="PS51900">
    <property type="entry name" value="CB"/>
    <property type="match status" value="1"/>
</dbReference>
<dbReference type="InterPro" id="IPR002104">
    <property type="entry name" value="Integrase_catalytic"/>
</dbReference>
<dbReference type="OrthoDB" id="5391994at2"/>
<name>A0A5E5ALY5_9BURK</name>
<dbReference type="EMBL" id="CABPSQ010000014">
    <property type="protein sequence ID" value="VVE74699.1"/>
    <property type="molecule type" value="Genomic_DNA"/>
</dbReference>
<reference evidence="9 10" key="1">
    <citation type="submission" date="2019-08" db="EMBL/GenBank/DDBJ databases">
        <authorList>
            <person name="Peeters C."/>
        </authorList>
    </citation>
    <scope>NUCLEOTIDE SEQUENCE [LARGE SCALE GENOMIC DNA]</scope>
    <source>
        <strain evidence="9 10">LMG 31118</strain>
    </source>
</reference>
<sequence length="423" mass="47319">MGGTRGKSDDRSPPRGVRIRTHMNVESLQIDFTFRGVRCRESLRLEPTVANIRYADGLRREIIRKIEQDSFQYNEYFPDSPRAKLFGHVVSRATVGVRATSYLTGCDQAVKNGKLSPSTVNGYRKIVNGQILPRFSNVPLRELGPAMLREWIAGLGTTAKTARNVVSVLRSILDDAKNDELIESNPLDRIALNKLLATTSKKSDYVVDPFDAAEKLAILGAAEGQARNLYQFALWTGLRTSELIALEWGDVDWIHGCVKVQRAVVVKQEKGTKTAAGTREVLLLPAAREALEAQKAHTFLAGHRVFHNPKTGAPWETDAQIRKTSWIYVLKKAGVRYRNPYQTRHTYASTLLSKGENPWWVANQMGHVDVEMIFRHYGKWIPNSRHGTGYQLVNDWTQASAPAGENGTPTARDDNQNPETLTA</sequence>
<evidence type="ECO:0000259" key="7">
    <source>
        <dbReference type="PROSITE" id="PS51898"/>
    </source>
</evidence>
<feature type="domain" description="Core-binding (CB)" evidence="8">
    <location>
        <begin position="103"/>
        <end position="177"/>
    </location>
</feature>
<dbReference type="PANTHER" id="PTHR30349">
    <property type="entry name" value="PHAGE INTEGRASE-RELATED"/>
    <property type="match status" value="1"/>
</dbReference>
<evidence type="ECO:0000256" key="4">
    <source>
        <dbReference type="ARBA" id="ARBA00023172"/>
    </source>
</evidence>
<accession>A0A5E5ALY5</accession>
<dbReference type="Pfam" id="PF14659">
    <property type="entry name" value="Phage_int_SAM_3"/>
    <property type="match status" value="1"/>
</dbReference>
<feature type="region of interest" description="Disordered" evidence="6">
    <location>
        <begin position="399"/>
        <end position="423"/>
    </location>
</feature>
<dbReference type="InterPro" id="IPR013762">
    <property type="entry name" value="Integrase-like_cat_sf"/>
</dbReference>
<dbReference type="SUPFAM" id="SSF56349">
    <property type="entry name" value="DNA breaking-rejoining enzymes"/>
    <property type="match status" value="1"/>
</dbReference>
<evidence type="ECO:0000256" key="6">
    <source>
        <dbReference type="SAM" id="MobiDB-lite"/>
    </source>
</evidence>
<dbReference type="RefSeq" id="WP_150627466.1">
    <property type="nucleotide sequence ID" value="NZ_CABPSQ010000014.1"/>
</dbReference>
<evidence type="ECO:0000256" key="3">
    <source>
        <dbReference type="ARBA" id="ARBA00023125"/>
    </source>
</evidence>